<dbReference type="Pfam" id="PF00225">
    <property type="entry name" value="Kinesin"/>
    <property type="match status" value="1"/>
</dbReference>
<sequence length="792" mass="86920">MAPPPSPIRFKLAPPPVRTRCHPAPPAPPPRLGTQFKRRRGQRQRRSSSSLTTASTHKTDPLFLLSGAVVVIPCIRPRKNNEGEALLLPRRQRTMEEAAAAAAAATAAPSPCPRTAPVRVVARICPGGGPSGSFHVAARVPDPANSSSASVSFIPVSKEAAPSGSMTPHKQREYKLDWCYLNQDSDTHIFQNEVKHLVDNIFSGDGRNHACVITCGSTAKTNLVMGFEDHPGLLIMAMERILDCAKPIGATIRVSSYQVLQDNHVFDLLEPKDSEVFVREDANGRTHLKGLSKVGINSIQEFQNLCYGSDKLQNPTIASNQTSGHRGFIIFISRFDQNGRQRSVANMHFLELAGYNNNKQKSQGGGFAQPNSKKSLYAVMDVVQALNSHQSFIPYRKSKVTHILQDSLCKTSDALLIACLDEVSCQDVVSTLSLASRSSQVVNDQCYNLSLSTKDCLKSNVNLSINTKNLSRSLLPSTQQRSSIVEKSDKTQFNNSAVKAARALNANKRSETSTHSVKKTSTQSASISLKHSAAKSILRGRNLFFPTANSSKEDMKNLVTTAIVRPKEVETSSGMEIQALPPIEEKCDDTKNSVISSKMEKVEPCSMREIVLSDMKEEGHSSSTENFVADSSMTYPSTAADKSVEKNPTNVIQSSPKISDQLREISNSLKLLSTMPSSIKTDIVRAKPFDIVEAEPKTPEIHLKVRHVEDLQESGFKKSLAKECLSFINSASKEQLKSLKGIGEKRANFILELREESPEPLKEIDDLRSIVGMNKKEINKMVSKMVLESKMD</sequence>
<feature type="domain" description="Kinesin motor" evidence="6">
    <location>
        <begin position="117"/>
        <end position="441"/>
    </location>
</feature>
<evidence type="ECO:0000313" key="7">
    <source>
        <dbReference type="EMBL" id="KXG22514.2"/>
    </source>
</evidence>
<reference evidence="8" key="2">
    <citation type="journal article" date="2018" name="Plant J.">
        <title>The Sorghum bicolor reference genome: improved assembly, gene annotations, a transcriptome atlas, and signatures of genome organization.</title>
        <authorList>
            <person name="McCormick R.F."/>
            <person name="Truong S.K."/>
            <person name="Sreedasyam A."/>
            <person name="Jenkins J."/>
            <person name="Shu S."/>
            <person name="Sims D."/>
            <person name="Kennedy M."/>
            <person name="Amirebrahimi M."/>
            <person name="Weers B.D."/>
            <person name="McKinley B."/>
            <person name="Mattison A."/>
            <person name="Morishige D.T."/>
            <person name="Grimwood J."/>
            <person name="Schmutz J."/>
            <person name="Mullet J.E."/>
        </authorList>
    </citation>
    <scope>NUCLEOTIDE SEQUENCE [LARGE SCALE GENOMIC DNA]</scope>
    <source>
        <strain evidence="8">cv. BTx623</strain>
    </source>
</reference>
<gene>
    <name evidence="7" type="ORF">SORBI_3009G226800</name>
</gene>
<dbReference type="FunCoup" id="A0A1B6P9X0">
    <property type="interactions" value="1"/>
</dbReference>
<name>A0A1B6P9X0_SORBI</name>
<dbReference type="STRING" id="4558.A0A1B6P9X0"/>
<dbReference type="InterPro" id="IPR027417">
    <property type="entry name" value="P-loop_NTPase"/>
</dbReference>
<dbReference type="Proteomes" id="UP000000768">
    <property type="component" value="Chromosome 9"/>
</dbReference>
<keyword evidence="8" id="KW-1185">Reference proteome</keyword>
<dbReference type="GO" id="GO:0005874">
    <property type="term" value="C:microtubule"/>
    <property type="evidence" value="ECO:0000318"/>
    <property type="project" value="GO_Central"/>
</dbReference>
<dbReference type="PROSITE" id="PS50067">
    <property type="entry name" value="KINESIN_MOTOR_2"/>
    <property type="match status" value="1"/>
</dbReference>
<dbReference type="GO" id="GO:0005737">
    <property type="term" value="C:cytoplasm"/>
    <property type="evidence" value="ECO:0000318"/>
    <property type="project" value="GO_Central"/>
</dbReference>
<reference evidence="7 8" key="1">
    <citation type="journal article" date="2009" name="Nature">
        <title>The Sorghum bicolor genome and the diversification of grasses.</title>
        <authorList>
            <person name="Paterson A.H."/>
            <person name="Bowers J.E."/>
            <person name="Bruggmann R."/>
            <person name="Dubchak I."/>
            <person name="Grimwood J."/>
            <person name="Gundlach H."/>
            <person name="Haberer G."/>
            <person name="Hellsten U."/>
            <person name="Mitros T."/>
            <person name="Poliakov A."/>
            <person name="Schmutz J."/>
            <person name="Spannagl M."/>
            <person name="Tang H."/>
            <person name="Wang X."/>
            <person name="Wicker T."/>
            <person name="Bharti A.K."/>
            <person name="Chapman J."/>
            <person name="Feltus F.A."/>
            <person name="Gowik U."/>
            <person name="Grigoriev I.V."/>
            <person name="Lyons E."/>
            <person name="Maher C.A."/>
            <person name="Martis M."/>
            <person name="Narechania A."/>
            <person name="Otillar R.P."/>
            <person name="Penning B.W."/>
            <person name="Salamov A.A."/>
            <person name="Wang Y."/>
            <person name="Zhang L."/>
            <person name="Carpita N.C."/>
            <person name="Freeling M."/>
            <person name="Gingle A.R."/>
            <person name="Hash C.T."/>
            <person name="Keller B."/>
            <person name="Klein P."/>
            <person name="Kresovich S."/>
            <person name="McCann M.C."/>
            <person name="Ming R."/>
            <person name="Peterson D.G."/>
            <person name="Mehboob-ur-Rahman"/>
            <person name="Ware D."/>
            <person name="Westhoff P."/>
            <person name="Mayer K.F."/>
            <person name="Messing J."/>
            <person name="Rokhsar D.S."/>
        </authorList>
    </citation>
    <scope>NUCLEOTIDE SEQUENCE [LARGE SCALE GENOMIC DNA]</scope>
    <source>
        <strain evidence="8">cv. BTx623</strain>
    </source>
</reference>
<comment type="similarity">
    <text evidence="3">Belongs to the TRAFAC class myosin-kinesin ATPase superfamily. Kinesin family. KIN-10 subfamily.</text>
</comment>
<dbReference type="eggNOG" id="KOG0242">
    <property type="taxonomic scope" value="Eukaryota"/>
</dbReference>
<accession>A0A1B6P9X0</accession>
<dbReference type="EMBL" id="CM000768">
    <property type="protein sequence ID" value="KXG22514.2"/>
    <property type="molecule type" value="Genomic_DNA"/>
</dbReference>
<dbReference type="AlphaFoldDB" id="A0A1B6P9X0"/>
<dbReference type="OMA" id="PRKHEER"/>
<feature type="compositionally biased region" description="Basic residues" evidence="5">
    <location>
        <begin position="36"/>
        <end position="46"/>
    </location>
</feature>
<dbReference type="SUPFAM" id="SSF47781">
    <property type="entry name" value="RuvA domain 2-like"/>
    <property type="match status" value="1"/>
</dbReference>
<evidence type="ECO:0000256" key="3">
    <source>
        <dbReference type="ARBA" id="ARBA00061615"/>
    </source>
</evidence>
<dbReference type="SUPFAM" id="SSF52540">
    <property type="entry name" value="P-loop containing nucleoside triphosphate hydrolases"/>
    <property type="match status" value="1"/>
</dbReference>
<comment type="caution">
    <text evidence="4">Lacks conserved residue(s) required for the propagation of feature annotation.</text>
</comment>
<dbReference type="InParanoid" id="A0A1B6P9X0"/>
<dbReference type="FunFam" id="1.10.150.280:FF:000003">
    <property type="entry name" value="Kinesin-like protein KIN-10C"/>
    <property type="match status" value="1"/>
</dbReference>
<dbReference type="FunFam" id="3.40.850.10:FF:000098">
    <property type="entry name" value="Kinesin-like protein KIN-10C"/>
    <property type="match status" value="1"/>
</dbReference>
<dbReference type="Gene3D" id="3.40.850.10">
    <property type="entry name" value="Kinesin motor domain"/>
    <property type="match status" value="1"/>
</dbReference>
<organism evidence="7 8">
    <name type="scientific">Sorghum bicolor</name>
    <name type="common">Sorghum</name>
    <name type="synonym">Sorghum vulgare</name>
    <dbReference type="NCBI Taxonomy" id="4558"/>
    <lineage>
        <taxon>Eukaryota</taxon>
        <taxon>Viridiplantae</taxon>
        <taxon>Streptophyta</taxon>
        <taxon>Embryophyta</taxon>
        <taxon>Tracheophyta</taxon>
        <taxon>Spermatophyta</taxon>
        <taxon>Magnoliopsida</taxon>
        <taxon>Liliopsida</taxon>
        <taxon>Poales</taxon>
        <taxon>Poaceae</taxon>
        <taxon>PACMAD clade</taxon>
        <taxon>Panicoideae</taxon>
        <taxon>Andropogonodae</taxon>
        <taxon>Andropogoneae</taxon>
        <taxon>Sorghinae</taxon>
        <taxon>Sorghum</taxon>
    </lineage>
</organism>
<feature type="compositionally biased region" description="Polar residues" evidence="5">
    <location>
        <begin position="513"/>
        <end position="525"/>
    </location>
</feature>
<dbReference type="GO" id="GO:0016887">
    <property type="term" value="F:ATP hydrolysis activity"/>
    <property type="evidence" value="ECO:0000318"/>
    <property type="project" value="GO_Central"/>
</dbReference>
<feature type="region of interest" description="Disordered" evidence="5">
    <location>
        <begin position="505"/>
        <end position="525"/>
    </location>
</feature>
<evidence type="ECO:0000256" key="1">
    <source>
        <dbReference type="ARBA" id="ARBA00022701"/>
    </source>
</evidence>
<dbReference type="PANTHER" id="PTHR24115:SF908">
    <property type="entry name" value="KINESIN-LIKE PROTEIN KIN-10C"/>
    <property type="match status" value="1"/>
</dbReference>
<dbReference type="Gramene" id="KXG22514">
    <property type="protein sequence ID" value="KXG22514"/>
    <property type="gene ID" value="SORBI_3009G226800"/>
</dbReference>
<evidence type="ECO:0000259" key="6">
    <source>
        <dbReference type="PROSITE" id="PS50067"/>
    </source>
</evidence>
<feature type="region of interest" description="Disordered" evidence="5">
    <location>
        <begin position="1"/>
        <end position="56"/>
    </location>
</feature>
<dbReference type="InterPro" id="IPR027640">
    <property type="entry name" value="Kinesin-like_fam"/>
</dbReference>
<dbReference type="InterPro" id="IPR001752">
    <property type="entry name" value="Kinesin_motor_dom"/>
</dbReference>
<protein>
    <recommendedName>
        <fullName evidence="6">Kinesin motor domain-containing protein</fullName>
    </recommendedName>
</protein>
<dbReference type="GO" id="GO:0003777">
    <property type="term" value="F:microtubule motor activity"/>
    <property type="evidence" value="ECO:0000318"/>
    <property type="project" value="GO_Central"/>
</dbReference>
<dbReference type="InterPro" id="IPR010994">
    <property type="entry name" value="RuvA_2-like"/>
</dbReference>
<evidence type="ECO:0000256" key="2">
    <source>
        <dbReference type="ARBA" id="ARBA00023175"/>
    </source>
</evidence>
<dbReference type="GO" id="GO:0005524">
    <property type="term" value="F:ATP binding"/>
    <property type="evidence" value="ECO:0007669"/>
    <property type="project" value="InterPro"/>
</dbReference>
<evidence type="ECO:0000256" key="5">
    <source>
        <dbReference type="SAM" id="MobiDB-lite"/>
    </source>
</evidence>
<dbReference type="GO" id="GO:0005871">
    <property type="term" value="C:kinesin complex"/>
    <property type="evidence" value="ECO:0000318"/>
    <property type="project" value="GO_Central"/>
</dbReference>
<evidence type="ECO:0000313" key="8">
    <source>
        <dbReference type="Proteomes" id="UP000000768"/>
    </source>
</evidence>
<dbReference type="PANTHER" id="PTHR24115">
    <property type="entry name" value="KINESIN-RELATED"/>
    <property type="match status" value="1"/>
</dbReference>
<keyword evidence="2" id="KW-0505">Motor protein</keyword>
<dbReference type="GO" id="GO:0007018">
    <property type="term" value="P:microtubule-based movement"/>
    <property type="evidence" value="ECO:0000318"/>
    <property type="project" value="GO_Central"/>
</dbReference>
<dbReference type="GO" id="GO:0008017">
    <property type="term" value="F:microtubule binding"/>
    <property type="evidence" value="ECO:0000318"/>
    <property type="project" value="GO_Central"/>
</dbReference>
<feature type="compositionally biased region" description="Pro residues" evidence="5">
    <location>
        <begin position="1"/>
        <end position="31"/>
    </location>
</feature>
<proteinExistence type="inferred from homology"/>
<dbReference type="SMART" id="SM00129">
    <property type="entry name" value="KISc"/>
    <property type="match status" value="1"/>
</dbReference>
<dbReference type="InterPro" id="IPR036961">
    <property type="entry name" value="Kinesin_motor_dom_sf"/>
</dbReference>
<dbReference type="Pfam" id="PF12836">
    <property type="entry name" value="HHH_3"/>
    <property type="match status" value="1"/>
</dbReference>
<keyword evidence="1" id="KW-0493">Microtubule</keyword>
<evidence type="ECO:0000256" key="4">
    <source>
        <dbReference type="PROSITE-ProRule" id="PRU00283"/>
    </source>
</evidence>
<dbReference type="Gene3D" id="1.10.150.280">
    <property type="entry name" value="AF1531-like domain"/>
    <property type="match status" value="1"/>
</dbReference>